<dbReference type="GO" id="GO:0003676">
    <property type="term" value="F:nucleic acid binding"/>
    <property type="evidence" value="ECO:0007669"/>
    <property type="project" value="InterPro"/>
</dbReference>
<evidence type="ECO:0000256" key="1">
    <source>
        <dbReference type="SAM" id="MobiDB-lite"/>
    </source>
</evidence>
<evidence type="ECO:0000313" key="3">
    <source>
        <dbReference type="EMBL" id="PWA68474.1"/>
    </source>
</evidence>
<dbReference type="OrthoDB" id="1937754at2759"/>
<organism evidence="3 4">
    <name type="scientific">Artemisia annua</name>
    <name type="common">Sweet wormwood</name>
    <dbReference type="NCBI Taxonomy" id="35608"/>
    <lineage>
        <taxon>Eukaryota</taxon>
        <taxon>Viridiplantae</taxon>
        <taxon>Streptophyta</taxon>
        <taxon>Embryophyta</taxon>
        <taxon>Tracheophyta</taxon>
        <taxon>Spermatophyta</taxon>
        <taxon>Magnoliopsida</taxon>
        <taxon>eudicotyledons</taxon>
        <taxon>Gunneridae</taxon>
        <taxon>Pentapetalae</taxon>
        <taxon>asterids</taxon>
        <taxon>campanulids</taxon>
        <taxon>Asterales</taxon>
        <taxon>Asteraceae</taxon>
        <taxon>Asteroideae</taxon>
        <taxon>Anthemideae</taxon>
        <taxon>Artemisiinae</taxon>
        <taxon>Artemisia</taxon>
    </lineage>
</organism>
<keyword evidence="4" id="KW-1185">Reference proteome</keyword>
<reference evidence="3 4" key="1">
    <citation type="journal article" date="2018" name="Mol. Plant">
        <title>The genome of Artemisia annua provides insight into the evolution of Asteraceae family and artemisinin biosynthesis.</title>
        <authorList>
            <person name="Shen Q."/>
            <person name="Zhang L."/>
            <person name="Liao Z."/>
            <person name="Wang S."/>
            <person name="Yan T."/>
            <person name="Shi P."/>
            <person name="Liu M."/>
            <person name="Fu X."/>
            <person name="Pan Q."/>
            <person name="Wang Y."/>
            <person name="Lv Z."/>
            <person name="Lu X."/>
            <person name="Zhang F."/>
            <person name="Jiang W."/>
            <person name="Ma Y."/>
            <person name="Chen M."/>
            <person name="Hao X."/>
            <person name="Li L."/>
            <person name="Tang Y."/>
            <person name="Lv G."/>
            <person name="Zhou Y."/>
            <person name="Sun X."/>
            <person name="Brodelius P.E."/>
            <person name="Rose J.K.C."/>
            <person name="Tang K."/>
        </authorList>
    </citation>
    <scope>NUCLEOTIDE SEQUENCE [LARGE SCALE GENOMIC DNA]</scope>
    <source>
        <strain evidence="4">cv. Huhao1</strain>
        <tissue evidence="3">Leaf</tissue>
    </source>
</reference>
<name>A0A2U1N4U3_ARTAN</name>
<dbReference type="PANTHER" id="PTHR47481">
    <property type="match status" value="1"/>
</dbReference>
<dbReference type="Pfam" id="PF22936">
    <property type="entry name" value="Pol_BBD"/>
    <property type="match status" value="1"/>
</dbReference>
<protein>
    <submittedName>
        <fullName evidence="3">Zinc finger, CCHC-type, Gag-polypeptide of LTR copia-type</fullName>
    </submittedName>
</protein>
<accession>A0A2U1N4U3</accession>
<evidence type="ECO:0000259" key="2">
    <source>
        <dbReference type="Pfam" id="PF22936"/>
    </source>
</evidence>
<proteinExistence type="predicted"/>
<dbReference type="InterPro" id="IPR054722">
    <property type="entry name" value="PolX-like_BBD"/>
</dbReference>
<dbReference type="EMBL" id="PKPP01003622">
    <property type="protein sequence ID" value="PWA68474.1"/>
    <property type="molecule type" value="Genomic_DNA"/>
</dbReference>
<feature type="compositionally biased region" description="Polar residues" evidence="1">
    <location>
        <begin position="15"/>
        <end position="36"/>
    </location>
</feature>
<feature type="domain" description="Retrovirus-related Pol polyprotein from transposon TNT 1-94-like beta-barrel" evidence="2">
    <location>
        <begin position="109"/>
        <end position="180"/>
    </location>
</feature>
<dbReference type="Proteomes" id="UP000245207">
    <property type="component" value="Unassembled WGS sequence"/>
</dbReference>
<feature type="compositionally biased region" description="Low complexity" evidence="1">
    <location>
        <begin position="38"/>
        <end position="49"/>
    </location>
</feature>
<dbReference type="PANTHER" id="PTHR47481:SF3">
    <property type="entry name" value="GAG-POLYPEPTIDE OF LTR COPIA-TYPE-RELATED"/>
    <property type="match status" value="1"/>
</dbReference>
<feature type="compositionally biased region" description="Basic residues" evidence="1">
    <location>
        <begin position="50"/>
        <end position="60"/>
    </location>
</feature>
<comment type="caution">
    <text evidence="3">The sequence shown here is derived from an EMBL/GenBank/DDBJ whole genome shotgun (WGS) entry which is preliminary data.</text>
</comment>
<dbReference type="GO" id="GO:0008270">
    <property type="term" value="F:zinc ion binding"/>
    <property type="evidence" value="ECO:0007669"/>
    <property type="project" value="InterPro"/>
</dbReference>
<dbReference type="SUPFAM" id="SSF57756">
    <property type="entry name" value="Retrovirus zinc finger-like domains"/>
    <property type="match status" value="1"/>
</dbReference>
<sequence length="404" mass="44928">MVSQEESHELFLSSLHGTTTPPAAFNAQHNSTNSQGHGRAFSSRGTSSRGRGRGSNRHPPHCQLCRTNGHYASSCPSLPSYATQASSTDESLAKAFHAQCHVTTNSPDWYVDSGATDHMTSSCDSLHQSAPYKGKASVLFGNGHTLPIIHKSSSLISNNILLWDVLVIPHLTKKLLSIIQKISFYIIPGKLKYSELQNIFPSMERFTKEWNFRFLLCFEPQFKKQIQNHTPLYQKSTRILILMSIWGSIQATDPYLAWGISENFNMIQVDSNDVPFLNTTPYTIGPLDSSRELSILHGAQSHGVDTKSRNHFDFQSDIGLDPSNMVQHSLHVTSTKNGVKLITCDFEARLQHEITSRFNSLSIRDVDNQFQVCLGLFIQSPNNLSDNLSGVCLANENQCTAKSS</sequence>
<feature type="region of interest" description="Disordered" evidence="1">
    <location>
        <begin position="15"/>
        <end position="62"/>
    </location>
</feature>
<dbReference type="InterPro" id="IPR036875">
    <property type="entry name" value="Znf_CCHC_sf"/>
</dbReference>
<gene>
    <name evidence="3" type="ORF">CTI12_AA273770</name>
</gene>
<dbReference type="AlphaFoldDB" id="A0A2U1N4U3"/>
<evidence type="ECO:0000313" key="4">
    <source>
        <dbReference type="Proteomes" id="UP000245207"/>
    </source>
</evidence>